<comment type="caution">
    <text evidence="9">The sequence shown here is derived from an EMBL/GenBank/DDBJ whole genome shotgun (WGS) entry which is preliminary data.</text>
</comment>
<proteinExistence type="inferred from homology"/>
<organism evidence="9 10">
    <name type="scientific">Stichopus japonicus</name>
    <name type="common">Sea cucumber</name>
    <dbReference type="NCBI Taxonomy" id="307972"/>
    <lineage>
        <taxon>Eukaryota</taxon>
        <taxon>Metazoa</taxon>
        <taxon>Echinodermata</taxon>
        <taxon>Eleutherozoa</taxon>
        <taxon>Echinozoa</taxon>
        <taxon>Holothuroidea</taxon>
        <taxon>Aspidochirotacea</taxon>
        <taxon>Aspidochirotida</taxon>
        <taxon>Stichopodidae</taxon>
        <taxon>Apostichopus</taxon>
    </lineage>
</organism>
<evidence type="ECO:0000256" key="6">
    <source>
        <dbReference type="ARBA" id="ARBA00023180"/>
    </source>
</evidence>
<evidence type="ECO:0000313" key="10">
    <source>
        <dbReference type="Proteomes" id="UP000230750"/>
    </source>
</evidence>
<evidence type="ECO:0000256" key="7">
    <source>
        <dbReference type="SAM" id="MobiDB-lite"/>
    </source>
</evidence>
<evidence type="ECO:0000256" key="8">
    <source>
        <dbReference type="SAM" id="Phobius"/>
    </source>
</evidence>
<dbReference type="Proteomes" id="UP000230750">
    <property type="component" value="Unassembled WGS sequence"/>
</dbReference>
<dbReference type="OrthoDB" id="6229420at2759"/>
<feature type="transmembrane region" description="Helical" evidence="8">
    <location>
        <begin position="31"/>
        <end position="54"/>
    </location>
</feature>
<dbReference type="PANTHER" id="PTHR22730">
    <property type="entry name" value="PROMININ PROM PROTEIN"/>
    <property type="match status" value="1"/>
</dbReference>
<keyword evidence="6" id="KW-0325">Glycoprotein</keyword>
<dbReference type="AlphaFoldDB" id="A0A2G8LGG0"/>
<gene>
    <name evidence="9" type="ORF">BSL78_03765</name>
</gene>
<comment type="subcellular location">
    <subcellularLocation>
        <location evidence="1">Membrane</location>
        <topology evidence="1">Multi-pass membrane protein</topology>
    </subcellularLocation>
</comment>
<accession>A0A2G8LGG0</accession>
<comment type="similarity">
    <text evidence="2">Belongs to the prominin family.</text>
</comment>
<evidence type="ECO:0000256" key="5">
    <source>
        <dbReference type="ARBA" id="ARBA00023136"/>
    </source>
</evidence>
<evidence type="ECO:0000256" key="2">
    <source>
        <dbReference type="ARBA" id="ARBA00006058"/>
    </source>
</evidence>
<protein>
    <submittedName>
        <fullName evidence="9">Uncharacterized protein</fullName>
    </submittedName>
</protein>
<evidence type="ECO:0000256" key="1">
    <source>
        <dbReference type="ARBA" id="ARBA00004141"/>
    </source>
</evidence>
<name>A0A2G8LGG0_STIJA</name>
<dbReference type="PANTHER" id="PTHR22730:SF1">
    <property type="entry name" value="PROMININ-LIKE PROTEIN"/>
    <property type="match status" value="1"/>
</dbReference>
<dbReference type="GO" id="GO:0016020">
    <property type="term" value="C:membrane"/>
    <property type="evidence" value="ECO:0007669"/>
    <property type="project" value="UniProtKB-SubCell"/>
</dbReference>
<sequence length="153" mass="17779">MKRGAYLYWPTAASSYHSERTLFCPETHVNALWFTIGWSVFFFLPSIIFSVKLAKHYRIMKKVRPPKQKKQTNNRNREDFGMNEMHNGNGHDERLLYPQRYGGGGMTPVDNPQFIPDEGPIMAYDYKGNPIAPPPAYNHGEEFRLPPPHNSYF</sequence>
<dbReference type="Pfam" id="PF05478">
    <property type="entry name" value="Prominin"/>
    <property type="match status" value="1"/>
</dbReference>
<keyword evidence="5 8" id="KW-0472">Membrane</keyword>
<dbReference type="InterPro" id="IPR008795">
    <property type="entry name" value="Prominin"/>
</dbReference>
<keyword evidence="4 8" id="KW-1133">Transmembrane helix</keyword>
<keyword evidence="10" id="KW-1185">Reference proteome</keyword>
<reference evidence="9 10" key="1">
    <citation type="journal article" date="2017" name="PLoS Biol.">
        <title>The sea cucumber genome provides insights into morphological evolution and visceral regeneration.</title>
        <authorList>
            <person name="Zhang X."/>
            <person name="Sun L."/>
            <person name="Yuan J."/>
            <person name="Sun Y."/>
            <person name="Gao Y."/>
            <person name="Zhang L."/>
            <person name="Li S."/>
            <person name="Dai H."/>
            <person name="Hamel J.F."/>
            <person name="Liu C."/>
            <person name="Yu Y."/>
            <person name="Liu S."/>
            <person name="Lin W."/>
            <person name="Guo K."/>
            <person name="Jin S."/>
            <person name="Xu P."/>
            <person name="Storey K.B."/>
            <person name="Huan P."/>
            <person name="Zhang T."/>
            <person name="Zhou Y."/>
            <person name="Zhang J."/>
            <person name="Lin C."/>
            <person name="Li X."/>
            <person name="Xing L."/>
            <person name="Huo D."/>
            <person name="Sun M."/>
            <person name="Wang L."/>
            <person name="Mercier A."/>
            <person name="Li F."/>
            <person name="Yang H."/>
            <person name="Xiang J."/>
        </authorList>
    </citation>
    <scope>NUCLEOTIDE SEQUENCE [LARGE SCALE GENOMIC DNA]</scope>
    <source>
        <strain evidence="9">Shaxun</strain>
        <tissue evidence="9">Muscle</tissue>
    </source>
</reference>
<evidence type="ECO:0000256" key="4">
    <source>
        <dbReference type="ARBA" id="ARBA00022989"/>
    </source>
</evidence>
<keyword evidence="3 8" id="KW-0812">Transmembrane</keyword>
<evidence type="ECO:0000313" key="9">
    <source>
        <dbReference type="EMBL" id="PIK59336.1"/>
    </source>
</evidence>
<feature type="region of interest" description="Disordered" evidence="7">
    <location>
        <begin position="64"/>
        <end position="85"/>
    </location>
</feature>
<evidence type="ECO:0000256" key="3">
    <source>
        <dbReference type="ARBA" id="ARBA00022692"/>
    </source>
</evidence>
<dbReference type="EMBL" id="MRZV01000086">
    <property type="protein sequence ID" value="PIK59336.1"/>
    <property type="molecule type" value="Genomic_DNA"/>
</dbReference>